<dbReference type="GO" id="GO:0009279">
    <property type="term" value="C:cell outer membrane"/>
    <property type="evidence" value="ECO:0007669"/>
    <property type="project" value="TreeGrafter"/>
</dbReference>
<dbReference type="Pfam" id="PF00577">
    <property type="entry name" value="Usher"/>
    <property type="match status" value="1"/>
</dbReference>
<dbReference type="OrthoDB" id="6554712at2"/>
<dbReference type="PANTHER" id="PTHR30451:SF21">
    <property type="entry name" value="FIMBRIAL USHER DOMAIN-CONTAINING PROTEIN YDET-RELATED"/>
    <property type="match status" value="1"/>
</dbReference>
<comment type="caution">
    <text evidence="1">The sequence shown here is derived from an EMBL/GenBank/DDBJ whole genome shotgun (WGS) entry which is preliminary data.</text>
</comment>
<dbReference type="Proteomes" id="UP000004371">
    <property type="component" value="Unassembled WGS sequence"/>
</dbReference>
<dbReference type="InterPro" id="IPR042186">
    <property type="entry name" value="FimD_plug_dom"/>
</dbReference>
<organism evidence="1 2">
    <name type="scientific">Vibrio brasiliensis LMG 20546</name>
    <dbReference type="NCBI Taxonomy" id="945543"/>
    <lineage>
        <taxon>Bacteria</taxon>
        <taxon>Pseudomonadati</taxon>
        <taxon>Pseudomonadota</taxon>
        <taxon>Gammaproteobacteria</taxon>
        <taxon>Vibrionales</taxon>
        <taxon>Vibrionaceae</taxon>
        <taxon>Vibrio</taxon>
        <taxon>Vibrio oreintalis group</taxon>
    </lineage>
</organism>
<dbReference type="AlphaFoldDB" id="E8LVE6"/>
<reference evidence="1 2" key="1">
    <citation type="journal article" date="2012" name="Int. J. Syst. Evol. Microbiol.">
        <title>Vibrio caribbeanicus sp. nov., isolated from the marine sponge Scleritoderma cyanea.</title>
        <authorList>
            <person name="Hoffmann M."/>
            <person name="Monday S.R."/>
            <person name="Allard M.W."/>
            <person name="Strain E.A."/>
            <person name="Whittaker P."/>
            <person name="Naum M."/>
            <person name="McCarthy P.J."/>
            <person name="Lopez J.V."/>
            <person name="Fischer M."/>
            <person name="Brown E.W."/>
        </authorList>
    </citation>
    <scope>NUCLEOTIDE SEQUENCE [LARGE SCALE GENOMIC DNA]</scope>
    <source>
        <strain evidence="1 2">LMG 20546</strain>
    </source>
</reference>
<dbReference type="EMBL" id="AEVS01000071">
    <property type="protein sequence ID" value="EGA65531.1"/>
    <property type="molecule type" value="Genomic_DNA"/>
</dbReference>
<dbReference type="Gene3D" id="2.60.40.3110">
    <property type="match status" value="1"/>
</dbReference>
<dbReference type="Gene3D" id="2.60.40.2610">
    <property type="entry name" value="Outer membrane usher protein FimD, plug domain"/>
    <property type="match status" value="1"/>
</dbReference>
<dbReference type="eggNOG" id="COG3188">
    <property type="taxonomic scope" value="Bacteria"/>
</dbReference>
<name>E8LVE6_9VIBR</name>
<dbReference type="GO" id="GO:0015473">
    <property type="term" value="F:fimbrial usher porin activity"/>
    <property type="evidence" value="ECO:0007669"/>
    <property type="project" value="InterPro"/>
</dbReference>
<sequence length="606" mass="66619">MKVNALGWYGQLDSYLSQDRLDISSLIITTAVEELDSELTLGQTWTGNSIHQSFGFVGLQLASDYDMKPNSEKRYSPVVTGVSEENATITISQSGVVIYQTRLSPGPYRLEDLRPVSNGDLIIEIEGDSGKSSVETVPMSVLPQMVRPGVFEYDLSVGFVNSSFSDINKHLDNDRLFMSYNFSRGLDDSTVLGSSVLSDGYFQFGAKYMQPLGYLGTIGLTVSRSQSKDIEQQWISGYSFKAEYARSITSDVDFNLLSYRYQNKDYVDFSDYQSTKSSTFNSKEKYEARLSSRFDQGSISSSMWKESNWEGIETMGLNLTGSVTIGENTISLSSNFRDTGLSDISLSLTVPLDYSFSKMASFSSSYSAESGELFSSASSAINIDEDLSMFASVDRSVNGVNVSVNSSIKTDKVNYSIGFTGDDESNLSVKSSVSGSVLYTNNTGIILSTVRSNTIGIIDLDGLAGVKVKGTSTNTDGFAVVPLSPYRENYISIDSNNISGDIEISSSSVIYKPLKNSVLYRNVDYSVMRKYNIIVENSDEFVSMNNLDIVNDRNESVGYMYQGMIVAAMKETSEYLSVSVDGVNKCTINLNDINANADTIYKKECQ</sequence>
<dbReference type="InterPro" id="IPR000015">
    <property type="entry name" value="Fimb_usher"/>
</dbReference>
<evidence type="ECO:0000313" key="2">
    <source>
        <dbReference type="Proteomes" id="UP000004371"/>
    </source>
</evidence>
<dbReference type="RefSeq" id="WP_006879816.1">
    <property type="nucleotide sequence ID" value="NZ_AEVS01000071.1"/>
</dbReference>
<accession>E8LVE6</accession>
<dbReference type="PANTHER" id="PTHR30451">
    <property type="entry name" value="OUTER MEMBRANE USHER PROTEIN"/>
    <property type="match status" value="1"/>
</dbReference>
<keyword evidence="2" id="KW-1185">Reference proteome</keyword>
<dbReference type="STRING" id="945543.VIBR0546_14635"/>
<dbReference type="GO" id="GO:0009297">
    <property type="term" value="P:pilus assembly"/>
    <property type="evidence" value="ECO:0007669"/>
    <property type="project" value="InterPro"/>
</dbReference>
<evidence type="ECO:0000313" key="1">
    <source>
        <dbReference type="EMBL" id="EGA65531.1"/>
    </source>
</evidence>
<proteinExistence type="predicted"/>
<gene>
    <name evidence="1" type="ORF">VIBR0546_14635</name>
</gene>
<protein>
    <submittedName>
        <fullName evidence="1">Fimbrial outer membrane usher protein PefC</fullName>
    </submittedName>
</protein>